<feature type="region of interest" description="Disordered" evidence="1">
    <location>
        <begin position="169"/>
        <end position="292"/>
    </location>
</feature>
<feature type="compositionally biased region" description="Pro residues" evidence="1">
    <location>
        <begin position="217"/>
        <end position="226"/>
    </location>
</feature>
<organism evidence="2 3">
    <name type="scientific">Saguinus oedipus</name>
    <name type="common">Cotton-top tamarin</name>
    <name type="synonym">Oedipomidas oedipus</name>
    <dbReference type="NCBI Taxonomy" id="9490"/>
    <lineage>
        <taxon>Eukaryota</taxon>
        <taxon>Metazoa</taxon>
        <taxon>Chordata</taxon>
        <taxon>Craniata</taxon>
        <taxon>Vertebrata</taxon>
        <taxon>Euteleostomi</taxon>
        <taxon>Mammalia</taxon>
        <taxon>Eutheria</taxon>
        <taxon>Euarchontoglires</taxon>
        <taxon>Primates</taxon>
        <taxon>Haplorrhini</taxon>
        <taxon>Platyrrhini</taxon>
        <taxon>Cebidae</taxon>
        <taxon>Callitrichinae</taxon>
        <taxon>Saguinus</taxon>
    </lineage>
</organism>
<reference evidence="2 3" key="1">
    <citation type="submission" date="2023-05" db="EMBL/GenBank/DDBJ databases">
        <title>B98-5 Cell Line De Novo Hybrid Assembly: An Optical Mapping Approach.</title>
        <authorList>
            <person name="Kananen K."/>
            <person name="Auerbach J.A."/>
            <person name="Kautto E."/>
            <person name="Blachly J.S."/>
        </authorList>
    </citation>
    <scope>NUCLEOTIDE SEQUENCE [LARGE SCALE GENOMIC DNA]</scope>
    <source>
        <strain evidence="2">B95-8</strain>
        <tissue evidence="2">Cell line</tissue>
    </source>
</reference>
<feature type="region of interest" description="Disordered" evidence="1">
    <location>
        <begin position="446"/>
        <end position="492"/>
    </location>
</feature>
<keyword evidence="3" id="KW-1185">Reference proteome</keyword>
<protein>
    <recommendedName>
        <fullName evidence="4">Collagen alpha-1(I) chain-like</fullName>
    </recommendedName>
</protein>
<feature type="compositionally biased region" description="Gly residues" evidence="1">
    <location>
        <begin position="169"/>
        <end position="186"/>
    </location>
</feature>
<evidence type="ECO:0000313" key="3">
    <source>
        <dbReference type="Proteomes" id="UP001266305"/>
    </source>
</evidence>
<name>A0ABQ9W4E2_SAGOE</name>
<evidence type="ECO:0000256" key="1">
    <source>
        <dbReference type="SAM" id="MobiDB-lite"/>
    </source>
</evidence>
<accession>A0ABQ9W4E2</accession>
<proteinExistence type="predicted"/>
<feature type="region of interest" description="Disordered" evidence="1">
    <location>
        <begin position="304"/>
        <end position="432"/>
    </location>
</feature>
<evidence type="ECO:0008006" key="4">
    <source>
        <dbReference type="Google" id="ProtNLM"/>
    </source>
</evidence>
<feature type="compositionally biased region" description="Low complexity" evidence="1">
    <location>
        <begin position="411"/>
        <end position="422"/>
    </location>
</feature>
<feature type="compositionally biased region" description="Low complexity" evidence="1">
    <location>
        <begin position="227"/>
        <end position="252"/>
    </location>
</feature>
<sequence>MRRAAAPSPDLGSFPSGNVGGGSSFRSPGLRILGGGAWRPPEGKAGALDPNGGERPERRGGGGGRLSRPFWRSSSGRCPLPPLGPERGEPATAALLRRPPPSPPGAAGLQLALEGGQARGRGAEPRRGAGRGALMDLAACASACVLPAAAAAAPEPCRVRTNPACFRGAGPGPGIRGRRGGGGGGGARRRRYNPLFAAGRLHTRALRSPPNSGKPGLPAPPPPPLPAAAAAEAPAGPCARPQARAGGAARPRTGGGCQAARPRALPGPGGRRAERGGGAEGAPRRGARRPPDCAVLGRVVPCRAAVARGGRRRARGRRWTRRAAGSPQGEREPVAGAGPGVQTGDRWRGGGPSLPPEFFSGTDARKYAELPAGSLLKPAPGSERGGGQHRERTKEEAQPPPSAPSVPTPYPAAQEAPRAAGAHSVPPPPPPGWRCLPLRTRCSRRARSASSVLPAPPSSGPRSLRDGTEFRRHRRPAGAPAPRPRLSAEQPAPRDAMRTWACLLLLSCGYLAHALAEVGAAPAPSLCAGSPAHTPRARPPTHPPAGTPRALQRAFWFLLGWSVFKFSQLGSIFCHA</sequence>
<feature type="region of interest" description="Disordered" evidence="1">
    <location>
        <begin position="1"/>
        <end position="109"/>
    </location>
</feature>
<evidence type="ECO:0000313" key="2">
    <source>
        <dbReference type="EMBL" id="KAK2116507.1"/>
    </source>
</evidence>
<dbReference type="Proteomes" id="UP001266305">
    <property type="component" value="Unassembled WGS sequence"/>
</dbReference>
<feature type="compositionally biased region" description="Basic and acidic residues" evidence="1">
    <location>
        <begin position="386"/>
        <end position="397"/>
    </location>
</feature>
<comment type="caution">
    <text evidence="2">The sequence shown here is derived from an EMBL/GenBank/DDBJ whole genome shotgun (WGS) entry which is preliminary data.</text>
</comment>
<feature type="compositionally biased region" description="Pro residues" evidence="1">
    <location>
        <begin position="398"/>
        <end position="410"/>
    </location>
</feature>
<feature type="compositionally biased region" description="Basic residues" evidence="1">
    <location>
        <begin position="309"/>
        <end position="321"/>
    </location>
</feature>
<dbReference type="EMBL" id="JASSZA010000002">
    <property type="protein sequence ID" value="KAK2116507.1"/>
    <property type="molecule type" value="Genomic_DNA"/>
</dbReference>
<gene>
    <name evidence="2" type="ORF">P7K49_003393</name>
</gene>